<evidence type="ECO:0000313" key="2">
    <source>
        <dbReference type="EMBL" id="CAD9079124.1"/>
    </source>
</evidence>
<dbReference type="EMBL" id="HBGD01002844">
    <property type="protein sequence ID" value="CAD9079124.1"/>
    <property type="molecule type" value="Transcribed_RNA"/>
</dbReference>
<gene>
    <name evidence="2" type="ORF">PCOS0759_LOCUS2356</name>
</gene>
<feature type="region of interest" description="Disordered" evidence="1">
    <location>
        <begin position="1"/>
        <end position="87"/>
    </location>
</feature>
<feature type="compositionally biased region" description="Polar residues" evidence="1">
    <location>
        <begin position="55"/>
        <end position="71"/>
    </location>
</feature>
<accession>A0A7S1KMS8</accession>
<feature type="compositionally biased region" description="Polar residues" evidence="1">
    <location>
        <begin position="226"/>
        <end position="261"/>
    </location>
</feature>
<dbReference type="AlphaFoldDB" id="A0A7S1KMS8"/>
<name>A0A7S1KMS8_9EUKA</name>
<feature type="compositionally biased region" description="Basic residues" evidence="1">
    <location>
        <begin position="204"/>
        <end position="213"/>
    </location>
</feature>
<protein>
    <submittedName>
        <fullName evidence="2">Uncharacterized protein</fullName>
    </submittedName>
</protein>
<organism evidence="2">
    <name type="scientific">Percolomonas cosmopolitus</name>
    <dbReference type="NCBI Taxonomy" id="63605"/>
    <lineage>
        <taxon>Eukaryota</taxon>
        <taxon>Discoba</taxon>
        <taxon>Heterolobosea</taxon>
        <taxon>Tetramitia</taxon>
        <taxon>Eutetramitia</taxon>
        <taxon>Percolomonadidae</taxon>
        <taxon>Percolomonas</taxon>
    </lineage>
</organism>
<evidence type="ECO:0000256" key="1">
    <source>
        <dbReference type="SAM" id="MobiDB-lite"/>
    </source>
</evidence>
<reference evidence="2" key="1">
    <citation type="submission" date="2021-01" db="EMBL/GenBank/DDBJ databases">
        <authorList>
            <person name="Corre E."/>
            <person name="Pelletier E."/>
            <person name="Niang G."/>
            <person name="Scheremetjew M."/>
            <person name="Finn R."/>
            <person name="Kale V."/>
            <person name="Holt S."/>
            <person name="Cochrane G."/>
            <person name="Meng A."/>
            <person name="Brown T."/>
            <person name="Cohen L."/>
        </authorList>
    </citation>
    <scope>NUCLEOTIDE SEQUENCE</scope>
    <source>
        <strain evidence="2">WS</strain>
    </source>
</reference>
<sequence length="295" mass="33032">MSILSKLFHKKNKSHETTHSASADGGCSNAAMYGTESETNREHRSKSSPIPFYKTRTTTASPNPSVYPSNGNKKRKSPNSLPPSEKHLHKGASRFFIGGCSNSEQVSCSLTAALHPTFNDNCDPNLHEQVIHLQQQLREKDATVSKMTSKYLMLKKEMKITRQELRKVRLKLATDERRIKWNYQPQQISEQEFLEISVTPASARAHKPQKHSRSVGSDSKRSSKDQSLAQHAQHSSPMPDSTVSWHTNDTGEGHPTATTNDARGKRLKKLRESDTIKSGKDTTAEPCMIPRLDCK</sequence>
<feature type="compositionally biased region" description="Basic and acidic residues" evidence="1">
    <location>
        <begin position="270"/>
        <end position="283"/>
    </location>
</feature>
<feature type="region of interest" description="Disordered" evidence="1">
    <location>
        <begin position="201"/>
        <end position="295"/>
    </location>
</feature>
<proteinExistence type="predicted"/>